<feature type="transmembrane region" description="Helical" evidence="1">
    <location>
        <begin position="6"/>
        <end position="27"/>
    </location>
</feature>
<protein>
    <submittedName>
        <fullName evidence="2">4-hydroxy-3-methylbut-2-enyl diphosphatereductase</fullName>
    </submittedName>
</protein>
<dbReference type="Proteomes" id="UP000325081">
    <property type="component" value="Unassembled WGS sequence"/>
</dbReference>
<keyword evidence="3" id="KW-1185">Reference proteome</keyword>
<accession>A0A5A7Q021</accession>
<evidence type="ECO:0000313" key="3">
    <source>
        <dbReference type="Proteomes" id="UP000325081"/>
    </source>
</evidence>
<reference evidence="3" key="1">
    <citation type="journal article" date="2019" name="Curr. Biol.">
        <title>Genome Sequence of Striga asiatica Provides Insight into the Evolution of Plant Parasitism.</title>
        <authorList>
            <person name="Yoshida S."/>
            <person name="Kim S."/>
            <person name="Wafula E.K."/>
            <person name="Tanskanen J."/>
            <person name="Kim Y.M."/>
            <person name="Honaas L."/>
            <person name="Yang Z."/>
            <person name="Spallek T."/>
            <person name="Conn C.E."/>
            <person name="Ichihashi Y."/>
            <person name="Cheong K."/>
            <person name="Cui S."/>
            <person name="Der J.P."/>
            <person name="Gundlach H."/>
            <person name="Jiao Y."/>
            <person name="Hori C."/>
            <person name="Ishida J.K."/>
            <person name="Kasahara H."/>
            <person name="Kiba T."/>
            <person name="Kim M.S."/>
            <person name="Koo N."/>
            <person name="Laohavisit A."/>
            <person name="Lee Y.H."/>
            <person name="Lumba S."/>
            <person name="McCourt P."/>
            <person name="Mortimer J.C."/>
            <person name="Mutuku J.M."/>
            <person name="Nomura T."/>
            <person name="Sasaki-Sekimoto Y."/>
            <person name="Seto Y."/>
            <person name="Wang Y."/>
            <person name="Wakatake T."/>
            <person name="Sakakibara H."/>
            <person name="Demura T."/>
            <person name="Yamaguchi S."/>
            <person name="Yoneyama K."/>
            <person name="Manabe R.I."/>
            <person name="Nelson D.C."/>
            <person name="Schulman A.H."/>
            <person name="Timko M.P."/>
            <person name="dePamphilis C.W."/>
            <person name="Choi D."/>
            <person name="Shirasu K."/>
        </authorList>
    </citation>
    <scope>NUCLEOTIDE SEQUENCE [LARGE SCALE GENOMIC DNA]</scope>
    <source>
        <strain evidence="3">cv. UVA1</strain>
    </source>
</reference>
<name>A0A5A7Q021_STRAF</name>
<evidence type="ECO:0000256" key="1">
    <source>
        <dbReference type="SAM" id="Phobius"/>
    </source>
</evidence>
<proteinExistence type="predicted"/>
<keyword evidence="1" id="KW-1133">Transmembrane helix</keyword>
<sequence length="116" mass="13310">MNFFKLYKSLSRVAVYPLFYVYMLLVGKSSRRLKRKRVPLAPDQVRALDGPGTVLKWLLHSSTEVFWCASSLSQAVRLGRASLLLRERLRRSSYVWHGIQGNGLLQGCRWQQGNGI</sequence>
<evidence type="ECO:0000313" key="2">
    <source>
        <dbReference type="EMBL" id="GER38168.1"/>
    </source>
</evidence>
<gene>
    <name evidence="2" type="ORF">STAS_14676</name>
</gene>
<comment type="caution">
    <text evidence="2">The sequence shown here is derived from an EMBL/GenBank/DDBJ whole genome shotgun (WGS) entry which is preliminary data.</text>
</comment>
<organism evidence="2 3">
    <name type="scientific">Striga asiatica</name>
    <name type="common">Asiatic witchweed</name>
    <name type="synonym">Buchnera asiatica</name>
    <dbReference type="NCBI Taxonomy" id="4170"/>
    <lineage>
        <taxon>Eukaryota</taxon>
        <taxon>Viridiplantae</taxon>
        <taxon>Streptophyta</taxon>
        <taxon>Embryophyta</taxon>
        <taxon>Tracheophyta</taxon>
        <taxon>Spermatophyta</taxon>
        <taxon>Magnoliopsida</taxon>
        <taxon>eudicotyledons</taxon>
        <taxon>Gunneridae</taxon>
        <taxon>Pentapetalae</taxon>
        <taxon>asterids</taxon>
        <taxon>lamiids</taxon>
        <taxon>Lamiales</taxon>
        <taxon>Orobanchaceae</taxon>
        <taxon>Buchnereae</taxon>
        <taxon>Striga</taxon>
    </lineage>
</organism>
<keyword evidence="1" id="KW-0472">Membrane</keyword>
<dbReference type="AlphaFoldDB" id="A0A5A7Q021"/>
<dbReference type="EMBL" id="BKCP01005461">
    <property type="protein sequence ID" value="GER38168.1"/>
    <property type="molecule type" value="Genomic_DNA"/>
</dbReference>
<keyword evidence="1" id="KW-0812">Transmembrane</keyword>